<evidence type="ECO:0000259" key="5">
    <source>
        <dbReference type="Pfam" id="PF12867"/>
    </source>
</evidence>
<feature type="domain" description="DinB-like" evidence="5">
    <location>
        <begin position="9"/>
        <end position="136"/>
    </location>
</feature>
<evidence type="ECO:0000256" key="2">
    <source>
        <dbReference type="ARBA" id="ARBA00023004"/>
    </source>
</evidence>
<dbReference type="AlphaFoldDB" id="A0A2P7MS38"/>
<dbReference type="EMBL" id="PXXO01000016">
    <property type="protein sequence ID" value="PSJ04054.1"/>
    <property type="molecule type" value="Genomic_DNA"/>
</dbReference>
<name>A0A2P7MS38_9CYAN</name>
<sequence>MGQELKVRYAQVRQRSLELVAPLQPEDVCLQGMADASPPKWHLGHTTWFFEQFVLRSPVSPEAWGFLFNSYYDSVGARHPRPQRGLLSRPALAEVLAWRQRLDRALLSLLEQLEPGDPRLELVELGLQHEQQHQELLLMDLLDGFSRNPLEPEYGPEPEAAYQASVTQEPTWLQHEGGLVEIGHPGGSFHFDNEAPRHRQWLEPFALSSRLVSNGEFAAFIADGGYKRPELWMSEGWAVVQARGWRGPRYWRDGDEFSLAGRQPRRPELPVRHLSWFEADAYARWAGARLPGEAEWELLAPQLDQAFGVLWQWSASPYRPYPGFAPAAGAVGEYNGKFMSSQMVLRGSCFLTPPDHERLTYRNFYPPASRWLAAGLRLARDGG</sequence>
<dbReference type="InterPro" id="IPR016187">
    <property type="entry name" value="CTDL_fold"/>
</dbReference>
<protein>
    <submittedName>
        <fullName evidence="6">Ergothioneine biosynthesis protein EgtB</fullName>
    </submittedName>
</protein>
<accession>A0A2P7MS38</accession>
<proteinExistence type="predicted"/>
<evidence type="ECO:0000313" key="7">
    <source>
        <dbReference type="Proteomes" id="UP000243002"/>
    </source>
</evidence>
<evidence type="ECO:0000256" key="3">
    <source>
        <dbReference type="ARBA" id="ARBA00037882"/>
    </source>
</evidence>
<keyword evidence="2" id="KW-0408">Iron</keyword>
<feature type="domain" description="Sulfatase-modifying factor enzyme-like" evidence="4">
    <location>
        <begin position="169"/>
        <end position="298"/>
    </location>
</feature>
<organism evidence="6 7">
    <name type="scientific">Cyanobium usitatum str. Tous</name>
    <dbReference type="NCBI Taxonomy" id="2116684"/>
    <lineage>
        <taxon>Bacteria</taxon>
        <taxon>Bacillati</taxon>
        <taxon>Cyanobacteriota</taxon>
        <taxon>Cyanophyceae</taxon>
        <taxon>Synechococcales</taxon>
        <taxon>Prochlorococcaceae</taxon>
        <taxon>Cyanobium</taxon>
    </lineage>
</organism>
<dbReference type="Proteomes" id="UP000243002">
    <property type="component" value="Unassembled WGS sequence"/>
</dbReference>
<reference evidence="6 7" key="1">
    <citation type="journal article" date="2018" name="Environ. Microbiol.">
        <title>Ecological and genomic features of two widespread freshwater picocyanobacteria.</title>
        <authorList>
            <person name="Cabello-Yeves P.J."/>
            <person name="Picazo A."/>
            <person name="Camacho A."/>
            <person name="Callieri C."/>
            <person name="Rosselli R."/>
            <person name="Roda-Garcia J.J."/>
            <person name="Coutinho F.H."/>
            <person name="Rodriguez-Valera F."/>
        </authorList>
    </citation>
    <scope>NUCLEOTIDE SEQUENCE [LARGE SCALE GENOMIC DNA]</scope>
    <source>
        <strain evidence="6 7">Tous</strain>
    </source>
</reference>
<comment type="pathway">
    <text evidence="3">Amino-acid biosynthesis; ergothioneine biosynthesis.</text>
</comment>
<dbReference type="InterPro" id="IPR051043">
    <property type="entry name" value="Sulfatase_Mod_Factor_Kinase"/>
</dbReference>
<dbReference type="GO" id="GO:0052699">
    <property type="term" value="P:ergothioneine biosynthetic process"/>
    <property type="evidence" value="ECO:0007669"/>
    <property type="project" value="InterPro"/>
</dbReference>
<dbReference type="SUPFAM" id="SSF109854">
    <property type="entry name" value="DinB/YfiT-like putative metalloenzymes"/>
    <property type="match status" value="1"/>
</dbReference>
<dbReference type="Pfam" id="PF03781">
    <property type="entry name" value="FGE-sulfatase"/>
    <property type="match status" value="1"/>
</dbReference>
<dbReference type="SUPFAM" id="SSF56436">
    <property type="entry name" value="C-type lectin-like"/>
    <property type="match status" value="1"/>
</dbReference>
<dbReference type="InterPro" id="IPR042095">
    <property type="entry name" value="SUMF_sf"/>
</dbReference>
<dbReference type="NCBIfam" id="TIGR03440">
    <property type="entry name" value="egtB_TIGR03440"/>
    <property type="match status" value="1"/>
</dbReference>
<dbReference type="InterPro" id="IPR017806">
    <property type="entry name" value="EgtB"/>
</dbReference>
<dbReference type="RefSeq" id="WP_106632922.1">
    <property type="nucleotide sequence ID" value="NZ_PXXO01000016.1"/>
</dbReference>
<dbReference type="Pfam" id="PF12867">
    <property type="entry name" value="DinB_2"/>
    <property type="match status" value="1"/>
</dbReference>
<keyword evidence="7" id="KW-1185">Reference proteome</keyword>
<dbReference type="InterPro" id="IPR034660">
    <property type="entry name" value="DinB/YfiT-like"/>
</dbReference>
<evidence type="ECO:0000313" key="6">
    <source>
        <dbReference type="EMBL" id="PSJ04054.1"/>
    </source>
</evidence>
<evidence type="ECO:0000256" key="1">
    <source>
        <dbReference type="ARBA" id="ARBA00023002"/>
    </source>
</evidence>
<dbReference type="PANTHER" id="PTHR23150">
    <property type="entry name" value="SULFATASE MODIFYING FACTOR 1, 2"/>
    <property type="match status" value="1"/>
</dbReference>
<dbReference type="InterPro" id="IPR024775">
    <property type="entry name" value="DinB-like"/>
</dbReference>
<dbReference type="PANTHER" id="PTHR23150:SF36">
    <property type="entry name" value="HERCYNINE OXYGENASE"/>
    <property type="match status" value="1"/>
</dbReference>
<dbReference type="InterPro" id="IPR005532">
    <property type="entry name" value="SUMF_dom"/>
</dbReference>
<keyword evidence="1" id="KW-0560">Oxidoreductase</keyword>
<evidence type="ECO:0000259" key="4">
    <source>
        <dbReference type="Pfam" id="PF03781"/>
    </source>
</evidence>
<dbReference type="OrthoDB" id="9768004at2"/>
<dbReference type="Gene3D" id="3.90.1580.10">
    <property type="entry name" value="paralog of FGE (formylglycine-generating enzyme)"/>
    <property type="match status" value="2"/>
</dbReference>
<gene>
    <name evidence="6" type="ORF">C7K55_11750</name>
</gene>
<comment type="caution">
    <text evidence="6">The sequence shown here is derived from an EMBL/GenBank/DDBJ whole genome shotgun (WGS) entry which is preliminary data.</text>
</comment>